<gene>
    <name evidence="4" type="ORF">TBIB3V08_LOCUS2778</name>
</gene>
<dbReference type="InterPro" id="IPR003150">
    <property type="entry name" value="DNA-bd_RFX"/>
</dbReference>
<accession>A0A7R9ESV8</accession>
<dbReference type="InterPro" id="IPR036390">
    <property type="entry name" value="WH_DNA-bd_sf"/>
</dbReference>
<dbReference type="InterPro" id="IPR036388">
    <property type="entry name" value="WH-like_DNA-bd_sf"/>
</dbReference>
<dbReference type="Gene3D" id="6.10.140.1290">
    <property type="match status" value="1"/>
</dbReference>
<reference evidence="4" key="1">
    <citation type="submission" date="2020-11" db="EMBL/GenBank/DDBJ databases">
        <authorList>
            <person name="Tran Van P."/>
        </authorList>
    </citation>
    <scope>NUCLEOTIDE SEQUENCE</scope>
</reference>
<feature type="compositionally biased region" description="Polar residues" evidence="2">
    <location>
        <begin position="1174"/>
        <end position="1188"/>
    </location>
</feature>
<dbReference type="EMBL" id="OD564922">
    <property type="protein sequence ID" value="CAD7440255.1"/>
    <property type="molecule type" value="Genomic_DNA"/>
</dbReference>
<feature type="compositionally biased region" description="Polar residues" evidence="2">
    <location>
        <begin position="960"/>
        <end position="973"/>
    </location>
</feature>
<name>A0A7R9ESV8_9NEOP</name>
<feature type="region of interest" description="Disordered" evidence="2">
    <location>
        <begin position="623"/>
        <end position="642"/>
    </location>
</feature>
<organism evidence="4">
    <name type="scientific">Timema bartmani</name>
    <dbReference type="NCBI Taxonomy" id="61472"/>
    <lineage>
        <taxon>Eukaryota</taxon>
        <taxon>Metazoa</taxon>
        <taxon>Ecdysozoa</taxon>
        <taxon>Arthropoda</taxon>
        <taxon>Hexapoda</taxon>
        <taxon>Insecta</taxon>
        <taxon>Pterygota</taxon>
        <taxon>Neoptera</taxon>
        <taxon>Polyneoptera</taxon>
        <taxon>Phasmatodea</taxon>
        <taxon>Timematodea</taxon>
        <taxon>Timematoidea</taxon>
        <taxon>Timematidae</taxon>
        <taxon>Timema</taxon>
    </lineage>
</organism>
<feature type="region of interest" description="Disordered" evidence="2">
    <location>
        <begin position="804"/>
        <end position="832"/>
    </location>
</feature>
<feature type="compositionally biased region" description="Polar residues" evidence="2">
    <location>
        <begin position="1078"/>
        <end position="1094"/>
    </location>
</feature>
<dbReference type="GO" id="GO:0000981">
    <property type="term" value="F:DNA-binding transcription factor activity, RNA polymerase II-specific"/>
    <property type="evidence" value="ECO:0007669"/>
    <property type="project" value="TreeGrafter"/>
</dbReference>
<feature type="compositionally biased region" description="Low complexity" evidence="2">
    <location>
        <begin position="1203"/>
        <end position="1215"/>
    </location>
</feature>
<evidence type="ECO:0000313" key="4">
    <source>
        <dbReference type="EMBL" id="CAD7440255.1"/>
    </source>
</evidence>
<evidence type="ECO:0000259" key="3">
    <source>
        <dbReference type="PROSITE" id="PS51526"/>
    </source>
</evidence>
<feature type="region of interest" description="Disordered" evidence="2">
    <location>
        <begin position="1070"/>
        <end position="1094"/>
    </location>
</feature>
<dbReference type="Gene3D" id="1.10.10.10">
    <property type="entry name" value="Winged helix-like DNA-binding domain superfamily/Winged helix DNA-binding domain"/>
    <property type="match status" value="1"/>
</dbReference>
<dbReference type="FunFam" id="1.10.10.10:FF:000422">
    <property type="entry name" value="DNA-binding protein RFX7"/>
    <property type="match status" value="1"/>
</dbReference>
<dbReference type="Pfam" id="PF02257">
    <property type="entry name" value="RFX_DNA_binding"/>
    <property type="match status" value="1"/>
</dbReference>
<feature type="region of interest" description="Disordered" evidence="2">
    <location>
        <begin position="716"/>
        <end position="735"/>
    </location>
</feature>
<evidence type="ECO:0000256" key="1">
    <source>
        <dbReference type="ARBA" id="ARBA00023125"/>
    </source>
</evidence>
<dbReference type="PANTHER" id="PTHR12619:SF21">
    <property type="entry name" value="RFX-TYPE WINGED-HELIX DOMAIN-CONTAINING PROTEIN"/>
    <property type="match status" value="1"/>
</dbReference>
<dbReference type="PANTHER" id="PTHR12619">
    <property type="entry name" value="RFX TRANSCRIPTION FACTOR FAMILY"/>
    <property type="match status" value="1"/>
</dbReference>
<dbReference type="InterPro" id="IPR039779">
    <property type="entry name" value="RFX-like"/>
</dbReference>
<dbReference type="GO" id="GO:0000978">
    <property type="term" value="F:RNA polymerase II cis-regulatory region sequence-specific DNA binding"/>
    <property type="evidence" value="ECO:0007669"/>
    <property type="project" value="TreeGrafter"/>
</dbReference>
<feature type="compositionally biased region" description="Polar residues" evidence="2">
    <location>
        <begin position="804"/>
        <end position="815"/>
    </location>
</feature>
<feature type="compositionally biased region" description="Polar residues" evidence="2">
    <location>
        <begin position="723"/>
        <end position="735"/>
    </location>
</feature>
<feature type="region of interest" description="Disordered" evidence="2">
    <location>
        <begin position="882"/>
        <end position="915"/>
    </location>
</feature>
<dbReference type="SUPFAM" id="SSF46785">
    <property type="entry name" value="Winged helix' DNA-binding domain"/>
    <property type="match status" value="1"/>
</dbReference>
<feature type="compositionally biased region" description="Polar residues" evidence="2">
    <location>
        <begin position="626"/>
        <end position="642"/>
    </location>
</feature>
<proteinExistence type="predicted"/>
<feature type="region of interest" description="Disordered" evidence="2">
    <location>
        <begin position="954"/>
        <end position="973"/>
    </location>
</feature>
<evidence type="ECO:0000256" key="2">
    <source>
        <dbReference type="SAM" id="MobiDB-lite"/>
    </source>
</evidence>
<dbReference type="PROSITE" id="PS51526">
    <property type="entry name" value="RFX_DBD"/>
    <property type="match status" value="1"/>
</dbReference>
<sequence length="1703" mass="187557">MSHMAGFFSTPRNTRGIEFLAAGQRRPLGRFHRSVSCERMNECWELNTTQYHALPSAPSERAPKKSGREKYRCGGRIDWQMPNASTSLYEEDVTMWRKSLAAEDKDMSDVVRALQARNADIFPVVEPRTIKVEMMMGSSAHRLPQDLGSSRDVTVLEVNPHFPVKTRDTWLNIDGVCLCVDRASWRPHVRVQPVSRSMSPSGQVVPINDTSRAVSRNCQVVSTPVYESRGPGFDSQLVPWVLFPESGIAPNVTKCNGNTNKELENSNCLSEKSNTNGLDSRTSKIKQIVEDAISKESKQTVTNILEQVNALSTSEKLFLYLTLPTGKPSNFDPLRQPLNPLGSRFEIHQTIRWIKTHLEEDQDVSLPKQDVYDEYIAYCNSNAMKPLSTADFGKVMKQVFSRVRPRRLGTRGNSRYCYSGLRKKLGLDVPLLPDLGEDSKPLTDHCSTEEMNKSVSYLIREWAEKLLSVKFDSLQDLACYLVQHTCVDSFSGPAFNLAFAMDFKKSGEKGCPTVPVTPPVEPPLQTNKHRETQLQLQRKLQERVVIREQKRRLQEQQIAPLCNNGPPEKIKCKRAKLSNGVSNKVKKSLTSKQISLTVLPTSEHSSFTNIAKKVKNDTICDKRKPSTITNENEQSLHSSSRTNIVHSEELNKLVSNNTCSSDLVYCNSSSSGDSYYSKNSSGKMCSKTSLLDEFVDINTTSFDSSGELVIDTSELEQEVKGKSSPTDSVSKTQLGSSEDILHKGKIVSTRRKSASATLSRNFPADSSIHNNLGSTINMSKPGSDKFDNLTNKIGSGTFIPVQEQSTNASSLSPTKKISPINDGKPSLVPVKVPPVKSTPIDVLNVSTPNPANKLPIPRLSNSNKPLTNLIILPPVTATTILQQSHSQKSSQKKYKLIQPKPQDETTKGKTKPNSDRVVAGKSVNLLAKDTNANCDKEDSVENIVSTNTNLTEMNTEHSSEVTGNTANSNEAVKNGTNDVSIGCLEKDALNDYFHGGNNSQEPEEELMRYFQHHNSPCSEEVYEAVKQTLSNSEEISKGTPFTVKSDELSQLRLLLERNLKPVPSHSKNLYRHVDVERSTTTTPSQIPDSSNSSLLMERHKDVYNLASGMHTSQLPLAASASLSLLSRRIQQHNRKPSLHLQSLLTGNHSSSLANKRRVSFETPIVEHYQDGSHSRTVPPNPNTSSFTPISPGPYSPVGVHRVSSNSKPSSANASPFVSPRNTPVPRSRHNFSQANLPLSSSYIISSGSSVQGGTNTNRSRRSTAAKIVRSNSVNSHNISSQYQVPRPRAISPNTSLLKSHLADQSNERMFVAPGNLSSEVNVQLPSVASLRQSFMDTSLGRFPPVSPVSTSAPHSPMLHYQPTLMNSNNNEQEMSVGIPSDTVPDQSVLPQDDPDHVSNTINNASLFGVDSLSQEVSQIFQDGSSDQKNLEALWNALPNSSQYRSQSVPLHRMMSASALISPQSTQPSPLYMGQQQAFNFNTFSSSATSSVAPTPVPSEFMDFVSIDDNSVAGSNLLDGETGETEGLNPESLKQFLNILDTAQQEQSNQEQANIAMSIDESGLDIQTHCQPRLLQPSRSYPNTPLPYKSTVLEDPFNTAMEDNSTRLISLSYPSTPMLGHSTFDNNDDLAENETASINQITLNALNSRQGDFGAMVGFSARRNINLLLEEASSLSVEDGLPLEPFDTFSQLVHEVNVQPDSVT</sequence>
<protein>
    <recommendedName>
        <fullName evidence="3">RFX-type winged-helix domain-containing protein</fullName>
    </recommendedName>
</protein>
<feature type="domain" description="RFX-type winged-helix" evidence="3">
    <location>
        <begin position="350"/>
        <end position="425"/>
    </location>
</feature>
<keyword evidence="1" id="KW-0238">DNA-binding</keyword>
<feature type="region of interest" description="Disordered" evidence="2">
    <location>
        <begin position="1167"/>
        <end position="1228"/>
    </location>
</feature>